<protein>
    <submittedName>
        <fullName evidence="1">Uncharacterized protein</fullName>
    </submittedName>
</protein>
<dbReference type="Proteomes" id="UP001054945">
    <property type="component" value="Unassembled WGS sequence"/>
</dbReference>
<evidence type="ECO:0000313" key="2">
    <source>
        <dbReference type="Proteomes" id="UP001054945"/>
    </source>
</evidence>
<comment type="caution">
    <text evidence="1">The sequence shown here is derived from an EMBL/GenBank/DDBJ whole genome shotgun (WGS) entry which is preliminary data.</text>
</comment>
<gene>
    <name evidence="1" type="ORF">CEXT_444101</name>
</gene>
<keyword evidence="2" id="KW-1185">Reference proteome</keyword>
<dbReference type="EMBL" id="BPLR01021592">
    <property type="protein sequence ID" value="GIX91556.1"/>
    <property type="molecule type" value="Genomic_DNA"/>
</dbReference>
<accession>A0AAV4P790</accession>
<name>A0AAV4P790_CAEEX</name>
<evidence type="ECO:0000313" key="1">
    <source>
        <dbReference type="EMBL" id="GIX91556.1"/>
    </source>
</evidence>
<feature type="non-terminal residue" evidence="1">
    <location>
        <position position="1"/>
    </location>
</feature>
<reference evidence="1 2" key="1">
    <citation type="submission" date="2021-06" db="EMBL/GenBank/DDBJ databases">
        <title>Caerostris extrusa draft genome.</title>
        <authorList>
            <person name="Kono N."/>
            <person name="Arakawa K."/>
        </authorList>
    </citation>
    <scope>NUCLEOTIDE SEQUENCE [LARGE SCALE GENOMIC DNA]</scope>
</reference>
<proteinExistence type="predicted"/>
<sequence>LQPHLPLNSVAFGKCDDNVLQLMRAGLVSPYSSRIDPVGHGEEQ</sequence>
<organism evidence="1 2">
    <name type="scientific">Caerostris extrusa</name>
    <name type="common">Bark spider</name>
    <name type="synonym">Caerostris bankana</name>
    <dbReference type="NCBI Taxonomy" id="172846"/>
    <lineage>
        <taxon>Eukaryota</taxon>
        <taxon>Metazoa</taxon>
        <taxon>Ecdysozoa</taxon>
        <taxon>Arthropoda</taxon>
        <taxon>Chelicerata</taxon>
        <taxon>Arachnida</taxon>
        <taxon>Araneae</taxon>
        <taxon>Araneomorphae</taxon>
        <taxon>Entelegynae</taxon>
        <taxon>Araneoidea</taxon>
        <taxon>Araneidae</taxon>
        <taxon>Caerostris</taxon>
    </lineage>
</organism>
<dbReference type="AlphaFoldDB" id="A0AAV4P790"/>